<evidence type="ECO:0000256" key="1">
    <source>
        <dbReference type="SAM" id="MobiDB-lite"/>
    </source>
</evidence>
<dbReference type="EMBL" id="CP012673">
    <property type="protein sequence ID" value="AUX45806.1"/>
    <property type="molecule type" value="Genomic_DNA"/>
</dbReference>
<dbReference type="PANTHER" id="PTHR46844:SF1">
    <property type="entry name" value="SLR5058 PROTEIN"/>
    <property type="match status" value="1"/>
</dbReference>
<reference evidence="3 4" key="1">
    <citation type="submission" date="2015-09" db="EMBL/GenBank/DDBJ databases">
        <title>Sorangium comparison.</title>
        <authorList>
            <person name="Zaburannyi N."/>
            <person name="Bunk B."/>
            <person name="Overmann J."/>
            <person name="Mueller R."/>
        </authorList>
    </citation>
    <scope>NUCLEOTIDE SEQUENCE [LARGE SCALE GENOMIC DNA]</scope>
    <source>
        <strain evidence="3 4">So ce26</strain>
    </source>
</reference>
<feature type="region of interest" description="Disordered" evidence="1">
    <location>
        <begin position="1"/>
        <end position="31"/>
    </location>
</feature>
<dbReference type="RefSeq" id="WP_104984136.1">
    <property type="nucleotide sequence ID" value="NZ_CP012673.1"/>
</dbReference>
<feature type="compositionally biased region" description="Basic and acidic residues" evidence="1">
    <location>
        <begin position="1"/>
        <end position="10"/>
    </location>
</feature>
<name>A0A2L0F2M8_SORCE</name>
<dbReference type="InterPro" id="IPR027417">
    <property type="entry name" value="P-loop_NTPase"/>
</dbReference>
<dbReference type="Pfam" id="PF05729">
    <property type="entry name" value="NACHT"/>
    <property type="match status" value="1"/>
</dbReference>
<dbReference type="AlphaFoldDB" id="A0A2L0F2M8"/>
<organism evidence="3 4">
    <name type="scientific">Sorangium cellulosum</name>
    <name type="common">Polyangium cellulosum</name>
    <dbReference type="NCBI Taxonomy" id="56"/>
    <lineage>
        <taxon>Bacteria</taxon>
        <taxon>Pseudomonadati</taxon>
        <taxon>Myxococcota</taxon>
        <taxon>Polyangia</taxon>
        <taxon>Polyangiales</taxon>
        <taxon>Polyangiaceae</taxon>
        <taxon>Sorangium</taxon>
    </lineage>
</organism>
<dbReference type="PANTHER" id="PTHR46844">
    <property type="entry name" value="SLR5058 PROTEIN"/>
    <property type="match status" value="1"/>
</dbReference>
<dbReference type="OrthoDB" id="5526615at2"/>
<sequence length="813" mass="88697">MVAAVREAKARAGKGKAARAKGRSGAEPAAAVESPGALLDGIFTAVGESPQAGGALPEIVRKNRRERAKRRLLDALAARGDYPVPETLRGELRTLVERWAQKGFEDAFAEADAFEIRCVEERAVLDAAARGDEEARFAAAERVYRREVEARYGQIEIRGLQLSARVRQDLEIAYVPLHVEVLSEPRSASTSTKMAGGKPKAGARTAKHKDLATMLRALAQLRAQERPRVLATDALKAHPRLLLVGEPGSGKSTLVAYLATRAARGELPVPAARTHPALIPFVVPVRSLQDAAATPEAIAHAAGTERWFVEAALRHGRALLLVDGLDEARTDVGGKVLPAVMETADAHPGNHVVVTTRPVGTPGKDEITPGGFTRARLVPMTRDEVGVFIDRWCLAAELSLNKPHRQAEVDARAAADDLKERVRASRAIEKLAQTTLLCSVICVVHRFLGQRIPERRVALYEAITNVLLYEWDRAKFPEGTAIGKLDAHAKRALLARLALSMHEARVAELPAEEVVKRLAAHLPDLGFPEEDASAIVAEIRDRNGVLVERTAGAFAFSHLTFQEYLAAMELVNLHAHDQLLRKYKDRWWHEVIVLAAGFPGAHAEKIIRGLLTKDGESVDAGTMLAAQCTETAVEVRKPLRREIENRVARLVPPESPKEFETLVGLGELAGPVLLRALDTASTEGKASIIMVLSEIRYEPATRQVLRFLKDPSRTKRPFADSGEMIAQSYTLAECAVVFAHWLLDESETAFSAYLDAMPSADPSVIRILRVIANSEKIPRLRIKYEALISRYEAAHAKTSSSASPSPRRAARSG</sequence>
<feature type="domain" description="NACHT" evidence="2">
    <location>
        <begin position="239"/>
        <end position="358"/>
    </location>
</feature>
<dbReference type="SMART" id="SM00382">
    <property type="entry name" value="AAA"/>
    <property type="match status" value="1"/>
</dbReference>
<dbReference type="InterPro" id="IPR003593">
    <property type="entry name" value="AAA+_ATPase"/>
</dbReference>
<proteinExistence type="predicted"/>
<dbReference type="Proteomes" id="UP000238348">
    <property type="component" value="Chromosome"/>
</dbReference>
<evidence type="ECO:0000313" key="3">
    <source>
        <dbReference type="EMBL" id="AUX45806.1"/>
    </source>
</evidence>
<gene>
    <name evidence="3" type="ORF">SOCE26_073020</name>
</gene>
<dbReference type="PROSITE" id="PS50837">
    <property type="entry name" value="NACHT"/>
    <property type="match status" value="1"/>
</dbReference>
<accession>A0A2L0F2M8</accession>
<feature type="compositionally biased region" description="Basic residues" evidence="1">
    <location>
        <begin position="11"/>
        <end position="22"/>
    </location>
</feature>
<dbReference type="Gene3D" id="3.40.50.300">
    <property type="entry name" value="P-loop containing nucleotide triphosphate hydrolases"/>
    <property type="match status" value="1"/>
</dbReference>
<dbReference type="SUPFAM" id="SSF52540">
    <property type="entry name" value="P-loop containing nucleoside triphosphate hydrolases"/>
    <property type="match status" value="1"/>
</dbReference>
<evidence type="ECO:0000259" key="2">
    <source>
        <dbReference type="PROSITE" id="PS50837"/>
    </source>
</evidence>
<dbReference type="InterPro" id="IPR007111">
    <property type="entry name" value="NACHT_NTPase"/>
</dbReference>
<evidence type="ECO:0000313" key="4">
    <source>
        <dbReference type="Proteomes" id="UP000238348"/>
    </source>
</evidence>
<protein>
    <recommendedName>
        <fullName evidence="2">NACHT domain-containing protein</fullName>
    </recommendedName>
</protein>